<dbReference type="SUPFAM" id="SSF51569">
    <property type="entry name" value="Aldolase"/>
    <property type="match status" value="1"/>
</dbReference>
<name>A0A5D0H8T5_9FLAO</name>
<dbReference type="Gene3D" id="3.20.20.70">
    <property type="entry name" value="Aldolase class I"/>
    <property type="match status" value="1"/>
</dbReference>
<keyword evidence="3" id="KW-0479">Metal-binding</keyword>
<feature type="binding site" evidence="2">
    <location>
        <position position="193"/>
    </location>
    <ligand>
        <name>dihydroxyacetone phosphate</name>
        <dbReference type="ChEBI" id="CHEBI:57642"/>
    </ligand>
</feature>
<sequence length="293" mass="32547">MDTVIKDMPKVIYNEQYNSLKDLFLDYRKTQRCLPSFNVNDNYDLKAVVEAADELDTHVMVMTYPPVAELNTPEVFRSLVDGFQKHAKNNVYLHLDHSTSVDLCKRAIDAGYDSVMIDGSHVSLEENIAMTKQVVDYAKSAGVVVEAELGKIMGRGVEVKCDDDFLASVSEVKQLHDETGVDIIAVGIGTAHGFTPTEPKIHFNRLQEIANAVPAPLVLHGGTGIPDADIQKSIQMGMSKINIGTIVHTTYMKYAFEEIQKAGDSAYPPFIMKEVLPKIKAVVKDRLQAVNYW</sequence>
<feature type="active site" description="Proton donor" evidence="1">
    <location>
        <position position="96"/>
    </location>
</feature>
<reference evidence="4 5" key="1">
    <citation type="submission" date="2019-08" db="EMBL/GenBank/DDBJ databases">
        <title>Seonamhaeicola sediminis sp. nov., isolated from marine sediment.</title>
        <authorList>
            <person name="Cao W.R."/>
        </authorList>
    </citation>
    <scope>NUCLEOTIDE SEQUENCE [LARGE SCALE GENOMIC DNA]</scope>
    <source>
        <strain evidence="4 5">B011</strain>
    </source>
</reference>
<organism evidence="4 5">
    <name type="scientific">Seonamhaeicola marinus</name>
    <dbReference type="NCBI Taxonomy" id="1912246"/>
    <lineage>
        <taxon>Bacteria</taxon>
        <taxon>Pseudomonadati</taxon>
        <taxon>Bacteroidota</taxon>
        <taxon>Flavobacteriia</taxon>
        <taxon>Flavobacteriales</taxon>
        <taxon>Flavobacteriaceae</taxon>
    </lineage>
</organism>
<comment type="cofactor">
    <cofactor evidence="3">
        <name>Zn(2+)</name>
        <dbReference type="ChEBI" id="CHEBI:29105"/>
    </cofactor>
    <text evidence="3">Binds 2 Zn(2+) ions per subunit. One is catalytic and the other provides a structural contribution.</text>
</comment>
<feature type="binding site" evidence="3">
    <location>
        <position position="220"/>
    </location>
    <ligand>
        <name>Zn(2+)</name>
        <dbReference type="ChEBI" id="CHEBI:29105"/>
        <label>1</label>
        <note>catalytic</note>
    </ligand>
</feature>
<gene>
    <name evidence="4" type="ORF">FUA24_24335</name>
</gene>
<dbReference type="GO" id="GO:0008270">
    <property type="term" value="F:zinc ion binding"/>
    <property type="evidence" value="ECO:0007669"/>
    <property type="project" value="InterPro"/>
</dbReference>
<feature type="binding site" evidence="3">
    <location>
        <position position="148"/>
    </location>
    <ligand>
        <name>Zn(2+)</name>
        <dbReference type="ChEBI" id="CHEBI:29105"/>
        <label>2</label>
    </ligand>
</feature>
<keyword evidence="5" id="KW-1185">Reference proteome</keyword>
<dbReference type="GO" id="GO:0005975">
    <property type="term" value="P:carbohydrate metabolic process"/>
    <property type="evidence" value="ECO:0007669"/>
    <property type="project" value="InterPro"/>
</dbReference>
<dbReference type="Proteomes" id="UP000323930">
    <property type="component" value="Unassembled WGS sequence"/>
</dbReference>
<keyword evidence="3" id="KW-0862">Zinc</keyword>
<evidence type="ECO:0000313" key="5">
    <source>
        <dbReference type="Proteomes" id="UP000323930"/>
    </source>
</evidence>
<dbReference type="InterPro" id="IPR050246">
    <property type="entry name" value="Class_II_FBP_aldolase"/>
</dbReference>
<feature type="binding site" evidence="3">
    <location>
        <position position="97"/>
    </location>
    <ligand>
        <name>Zn(2+)</name>
        <dbReference type="ChEBI" id="CHEBI:29105"/>
        <label>1</label>
        <note>catalytic</note>
    </ligand>
</feature>
<feature type="binding site" evidence="2">
    <location>
        <begin position="221"/>
        <end position="223"/>
    </location>
    <ligand>
        <name>dihydroxyacetone phosphate</name>
        <dbReference type="ChEBI" id="CHEBI:57642"/>
    </ligand>
</feature>
<dbReference type="InterPro" id="IPR013785">
    <property type="entry name" value="Aldolase_TIM"/>
</dbReference>
<dbReference type="OrthoDB" id="9803995at2"/>
<dbReference type="PIRSF" id="PIRSF001359">
    <property type="entry name" value="F_bP_aldolase_II"/>
    <property type="match status" value="1"/>
</dbReference>
<dbReference type="RefSeq" id="WP_148546004.1">
    <property type="nucleotide sequence ID" value="NZ_VSDQ01000852.1"/>
</dbReference>
<evidence type="ECO:0000256" key="3">
    <source>
        <dbReference type="PIRSR" id="PIRSR001359-3"/>
    </source>
</evidence>
<proteinExistence type="predicted"/>
<evidence type="ECO:0000313" key="4">
    <source>
        <dbReference type="EMBL" id="TYA66012.1"/>
    </source>
</evidence>
<feature type="binding site" evidence="3">
    <location>
        <position position="118"/>
    </location>
    <ligand>
        <name>Zn(2+)</name>
        <dbReference type="ChEBI" id="CHEBI:29105"/>
        <label>2</label>
    </ligand>
</feature>
<dbReference type="PANTHER" id="PTHR30304">
    <property type="entry name" value="D-TAGATOSE-1,6-BISPHOSPHATE ALDOLASE"/>
    <property type="match status" value="1"/>
</dbReference>
<feature type="binding site" evidence="3">
    <location>
        <position position="192"/>
    </location>
    <ligand>
        <name>Zn(2+)</name>
        <dbReference type="ChEBI" id="CHEBI:29105"/>
        <label>1</label>
        <note>catalytic</note>
    </ligand>
</feature>
<dbReference type="GO" id="GO:0016832">
    <property type="term" value="F:aldehyde-lyase activity"/>
    <property type="evidence" value="ECO:0007669"/>
    <property type="project" value="InterPro"/>
</dbReference>
<dbReference type="Pfam" id="PF01116">
    <property type="entry name" value="F_bP_aldolase"/>
    <property type="match status" value="1"/>
</dbReference>
<evidence type="ECO:0000256" key="2">
    <source>
        <dbReference type="PIRSR" id="PIRSR001359-2"/>
    </source>
</evidence>
<comment type="caution">
    <text evidence="4">The sequence shown here is derived from an EMBL/GenBank/DDBJ whole genome shotgun (WGS) entry which is preliminary data.</text>
</comment>
<accession>A0A5D0H8T5</accession>
<dbReference type="EMBL" id="VSDQ01000852">
    <property type="protein sequence ID" value="TYA66012.1"/>
    <property type="molecule type" value="Genomic_DNA"/>
</dbReference>
<dbReference type="PANTHER" id="PTHR30304:SF0">
    <property type="entry name" value="D-TAGATOSE-1,6-BISPHOSPHATE ALDOLASE SUBUNIT GATY-RELATED"/>
    <property type="match status" value="1"/>
</dbReference>
<feature type="binding site" evidence="2">
    <location>
        <begin position="242"/>
        <end position="245"/>
    </location>
    <ligand>
        <name>dihydroxyacetone phosphate</name>
        <dbReference type="ChEBI" id="CHEBI:57642"/>
    </ligand>
</feature>
<dbReference type="AlphaFoldDB" id="A0A5D0H8T5"/>
<protein>
    <submittedName>
        <fullName evidence="4">Class II fructose-bisphosphate aldolase</fullName>
    </submittedName>
</protein>
<evidence type="ECO:0000256" key="1">
    <source>
        <dbReference type="PIRSR" id="PIRSR001359-1"/>
    </source>
</evidence>
<dbReference type="InterPro" id="IPR000771">
    <property type="entry name" value="FBA_II"/>
</dbReference>